<feature type="domain" description="PTS EIIA type-4" evidence="2">
    <location>
        <begin position="1"/>
        <end position="80"/>
    </location>
</feature>
<dbReference type="InterPro" id="IPR036662">
    <property type="entry name" value="PTS_EIIA_man-typ_sf"/>
</dbReference>
<gene>
    <name evidence="3" type="ORF">NCTC12965_04504</name>
</gene>
<dbReference type="GO" id="GO:0016020">
    <property type="term" value="C:membrane"/>
    <property type="evidence" value="ECO:0007669"/>
    <property type="project" value="InterPro"/>
</dbReference>
<dbReference type="GO" id="GO:0009401">
    <property type="term" value="P:phosphoenolpyruvate-dependent sugar phosphotransferase system"/>
    <property type="evidence" value="ECO:0007669"/>
    <property type="project" value="InterPro"/>
</dbReference>
<dbReference type="SUPFAM" id="SSF53062">
    <property type="entry name" value="PTS system fructose IIA component-like"/>
    <property type="match status" value="1"/>
</dbReference>
<protein>
    <submittedName>
        <fullName evidence="3">PTS system, mannose/fructose/sorbose family, IIA component</fullName>
    </submittedName>
</protein>
<sequence length="80" mass="8239">MPGIVITGHGGFASGLLQAVEQVVGEQPACIAVDFPVHMGTAELKVALSAALQAVAQPGRRGFSYRYAGGIAISERMRVG</sequence>
<reference evidence="3" key="1">
    <citation type="submission" date="2019-05" db="EMBL/GenBank/DDBJ databases">
        <authorList>
            <consortium name="Pathogen Informatics"/>
        </authorList>
    </citation>
    <scope>NUCLEOTIDE SEQUENCE [LARGE SCALE GENOMIC DNA]</scope>
    <source>
        <strain evidence="3">NCTC12965</strain>
    </source>
</reference>
<dbReference type="EMBL" id="CABEEZ010000097">
    <property type="protein sequence ID" value="VTR40469.1"/>
    <property type="molecule type" value="Genomic_DNA"/>
</dbReference>
<dbReference type="AlphaFoldDB" id="A0A4U9V677"/>
<accession>A0A4U9V677</accession>
<evidence type="ECO:0000256" key="1">
    <source>
        <dbReference type="ARBA" id="ARBA00022679"/>
    </source>
</evidence>
<evidence type="ECO:0000313" key="3">
    <source>
        <dbReference type="EMBL" id="VTR40469.1"/>
    </source>
</evidence>
<evidence type="ECO:0000259" key="2">
    <source>
        <dbReference type="PROSITE" id="PS51096"/>
    </source>
</evidence>
<dbReference type="PROSITE" id="PS51096">
    <property type="entry name" value="PTS_EIIA_TYPE_4"/>
    <property type="match status" value="1"/>
</dbReference>
<name>A0A4U9V677_SERFO</name>
<dbReference type="InterPro" id="IPR004701">
    <property type="entry name" value="PTS_EIIA_man-typ"/>
</dbReference>
<dbReference type="Pfam" id="PF03610">
    <property type="entry name" value="EIIA-man"/>
    <property type="match status" value="1"/>
</dbReference>
<keyword evidence="1" id="KW-0808">Transferase</keyword>
<dbReference type="Gene3D" id="3.40.50.510">
    <property type="entry name" value="Phosphotransferase system, mannose-type IIA component"/>
    <property type="match status" value="1"/>
</dbReference>
<organism evidence="3">
    <name type="scientific">Serratia fonticola</name>
    <dbReference type="NCBI Taxonomy" id="47917"/>
    <lineage>
        <taxon>Bacteria</taxon>
        <taxon>Pseudomonadati</taxon>
        <taxon>Pseudomonadota</taxon>
        <taxon>Gammaproteobacteria</taxon>
        <taxon>Enterobacterales</taxon>
        <taxon>Yersiniaceae</taxon>
        <taxon>Serratia</taxon>
    </lineage>
</organism>
<proteinExistence type="predicted"/>
<dbReference type="GO" id="GO:0016740">
    <property type="term" value="F:transferase activity"/>
    <property type="evidence" value="ECO:0007669"/>
    <property type="project" value="UniProtKB-KW"/>
</dbReference>